<proteinExistence type="predicted"/>
<evidence type="ECO:0000259" key="1">
    <source>
        <dbReference type="Pfam" id="PF01738"/>
    </source>
</evidence>
<accession>A0ABR4G6D0</accession>
<keyword evidence="3" id="KW-1185">Reference proteome</keyword>
<reference evidence="2 3" key="1">
    <citation type="submission" date="2024-07" db="EMBL/GenBank/DDBJ databases">
        <title>Section-level genome sequencing and comparative genomics of Aspergillus sections Usti and Cavernicolus.</title>
        <authorList>
            <consortium name="Lawrence Berkeley National Laboratory"/>
            <person name="Nybo J.L."/>
            <person name="Vesth T.C."/>
            <person name="Theobald S."/>
            <person name="Frisvad J.C."/>
            <person name="Larsen T.O."/>
            <person name="Kjaerboelling I."/>
            <person name="Rothschild-Mancinelli K."/>
            <person name="Lyhne E.K."/>
            <person name="Kogle M.E."/>
            <person name="Barry K."/>
            <person name="Clum A."/>
            <person name="Na H."/>
            <person name="Ledsgaard L."/>
            <person name="Lin J."/>
            <person name="Lipzen A."/>
            <person name="Kuo A."/>
            <person name="Riley R."/>
            <person name="Mondo S."/>
            <person name="Labutti K."/>
            <person name="Haridas S."/>
            <person name="Pangalinan J."/>
            <person name="Salamov A.A."/>
            <person name="Simmons B.A."/>
            <person name="Magnuson J.K."/>
            <person name="Chen J."/>
            <person name="Drula E."/>
            <person name="Henrissat B."/>
            <person name="Wiebenga A."/>
            <person name="Lubbers R.J."/>
            <person name="Gomes A.C."/>
            <person name="Makela M.R."/>
            <person name="Stajich J."/>
            <person name="Grigoriev I.V."/>
            <person name="Mortensen U.H."/>
            <person name="De Vries R.P."/>
            <person name="Baker S.E."/>
            <person name="Andersen M.R."/>
        </authorList>
    </citation>
    <scope>NUCLEOTIDE SEQUENCE [LARGE SCALE GENOMIC DNA]</scope>
    <source>
        <strain evidence="2 3">CBS 209.92</strain>
    </source>
</reference>
<dbReference type="InterPro" id="IPR002925">
    <property type="entry name" value="Dienelactn_hydro"/>
</dbReference>
<dbReference type="EMBL" id="JBFTWV010000043">
    <property type="protein sequence ID" value="KAL2794558.1"/>
    <property type="molecule type" value="Genomic_DNA"/>
</dbReference>
<dbReference type="InterPro" id="IPR029058">
    <property type="entry name" value="AB_hydrolase_fold"/>
</dbReference>
<dbReference type="Proteomes" id="UP001610563">
    <property type="component" value="Unassembled WGS sequence"/>
</dbReference>
<dbReference type="SUPFAM" id="SSF53474">
    <property type="entry name" value="alpha/beta-Hydrolases"/>
    <property type="match status" value="1"/>
</dbReference>
<organism evidence="2 3">
    <name type="scientific">Aspergillus keveii</name>
    <dbReference type="NCBI Taxonomy" id="714993"/>
    <lineage>
        <taxon>Eukaryota</taxon>
        <taxon>Fungi</taxon>
        <taxon>Dikarya</taxon>
        <taxon>Ascomycota</taxon>
        <taxon>Pezizomycotina</taxon>
        <taxon>Eurotiomycetes</taxon>
        <taxon>Eurotiomycetidae</taxon>
        <taxon>Eurotiales</taxon>
        <taxon>Aspergillaceae</taxon>
        <taxon>Aspergillus</taxon>
        <taxon>Aspergillus subgen. Nidulantes</taxon>
    </lineage>
</organism>
<dbReference type="PANTHER" id="PTHR17630:SF44">
    <property type="entry name" value="PROTEIN AIM2"/>
    <property type="match status" value="1"/>
</dbReference>
<evidence type="ECO:0000313" key="3">
    <source>
        <dbReference type="Proteomes" id="UP001610563"/>
    </source>
</evidence>
<sequence>MTSYSSGKCCFQGKRHEGSPSGDIIKIRNIEAYVKYPENASTESGIILLTDVFGHRFINSQLIADELAAKGYFVVMPNLFAGDAVALDEADTIDFAKWINGGYSDTKQSHLPPAIDPIVEACIVEMRTKYSVKKLGAVGYCFGSKYAIRFLKAGAVRVDVAYVAHPSFIDKAELEAVAGPVAISAAEKDEIFPYAKRRESEEILEGLGLPFEITIYGGVEHGFAVRGAPNDRGVQFAKEGALSQAIRWLGEFLQMPRALQ</sequence>
<evidence type="ECO:0000313" key="2">
    <source>
        <dbReference type="EMBL" id="KAL2794558.1"/>
    </source>
</evidence>
<gene>
    <name evidence="2" type="ORF">BJX66DRAFT_325222</name>
</gene>
<dbReference type="Pfam" id="PF01738">
    <property type="entry name" value="DLH"/>
    <property type="match status" value="1"/>
</dbReference>
<dbReference type="Gene3D" id="3.40.50.1820">
    <property type="entry name" value="alpha/beta hydrolase"/>
    <property type="match status" value="1"/>
</dbReference>
<keyword evidence="2" id="KW-0378">Hydrolase</keyword>
<comment type="caution">
    <text evidence="2">The sequence shown here is derived from an EMBL/GenBank/DDBJ whole genome shotgun (WGS) entry which is preliminary data.</text>
</comment>
<protein>
    <submittedName>
        <fullName evidence="2">Dienelactone hydrolase</fullName>
    </submittedName>
</protein>
<dbReference type="PANTHER" id="PTHR17630">
    <property type="entry name" value="DIENELACTONE HYDROLASE"/>
    <property type="match status" value="1"/>
</dbReference>
<feature type="domain" description="Dienelactone hydrolase" evidence="1">
    <location>
        <begin position="30"/>
        <end position="252"/>
    </location>
</feature>
<name>A0ABR4G6D0_9EURO</name>
<dbReference type="GO" id="GO:0016787">
    <property type="term" value="F:hydrolase activity"/>
    <property type="evidence" value="ECO:0007669"/>
    <property type="project" value="UniProtKB-KW"/>
</dbReference>